<evidence type="ECO:0000313" key="2">
    <source>
        <dbReference type="EMBL" id="KAK2032328.1"/>
    </source>
</evidence>
<keyword evidence="3" id="KW-1185">Reference proteome</keyword>
<evidence type="ECO:0000259" key="1">
    <source>
        <dbReference type="Pfam" id="PF08719"/>
    </source>
</evidence>
<feature type="domain" description="NADAR" evidence="1">
    <location>
        <begin position="23"/>
        <end position="193"/>
    </location>
</feature>
<sequence>MAVCSHTQRYKQNRDQDEDGPLFFFMPNEEWGEFCQWYKVAFTVTKEEISGLVGHVVDEADPHGAITFNCAEQFMMYCKAARFHDTARQARVLETKSPKEQKALGRATVGFSHESWDQVKSDVVVAGNIAKFGQNPHLGRKLLSTGDRLLCEAASNDRVWGIGFTAKHAMVQRQHWGENRLGKALMKARDHLRAEEALNRQP</sequence>
<accession>A0AAD9HNW8</accession>
<dbReference type="NCBIfam" id="TIGR02464">
    <property type="entry name" value="ribofla_fusion"/>
    <property type="match status" value="1"/>
</dbReference>
<dbReference type="SUPFAM" id="SSF143990">
    <property type="entry name" value="YbiA-like"/>
    <property type="match status" value="1"/>
</dbReference>
<evidence type="ECO:0000313" key="3">
    <source>
        <dbReference type="Proteomes" id="UP001232148"/>
    </source>
</evidence>
<protein>
    <submittedName>
        <fullName evidence="2">DUF1768-domain-containing protein</fullName>
    </submittedName>
</protein>
<dbReference type="InterPro" id="IPR012816">
    <property type="entry name" value="NADAR"/>
</dbReference>
<dbReference type="InterPro" id="IPR037238">
    <property type="entry name" value="YbiA-like_sf"/>
</dbReference>
<dbReference type="EMBL" id="MU842832">
    <property type="protein sequence ID" value="KAK2032328.1"/>
    <property type="molecule type" value="Genomic_DNA"/>
</dbReference>
<proteinExistence type="predicted"/>
<name>A0AAD9HNW8_9PEZI</name>
<dbReference type="Proteomes" id="UP001232148">
    <property type="component" value="Unassembled WGS sequence"/>
</dbReference>
<dbReference type="Gene3D" id="1.10.357.40">
    <property type="entry name" value="YbiA-like"/>
    <property type="match status" value="1"/>
</dbReference>
<gene>
    <name evidence="2" type="ORF">LX32DRAFT_691026</name>
</gene>
<dbReference type="Pfam" id="PF08719">
    <property type="entry name" value="NADAR"/>
    <property type="match status" value="1"/>
</dbReference>
<reference evidence="2" key="1">
    <citation type="submission" date="2021-06" db="EMBL/GenBank/DDBJ databases">
        <title>Comparative genomics, transcriptomics and evolutionary studies reveal genomic signatures of adaptation to plant cell wall in hemibiotrophic fungi.</title>
        <authorList>
            <consortium name="DOE Joint Genome Institute"/>
            <person name="Baroncelli R."/>
            <person name="Diaz J.F."/>
            <person name="Benocci T."/>
            <person name="Peng M."/>
            <person name="Battaglia E."/>
            <person name="Haridas S."/>
            <person name="Andreopoulos W."/>
            <person name="Labutti K."/>
            <person name="Pangilinan J."/>
            <person name="Floch G.L."/>
            <person name="Makela M.R."/>
            <person name="Henrissat B."/>
            <person name="Grigoriev I.V."/>
            <person name="Crouch J.A."/>
            <person name="De Vries R.P."/>
            <person name="Sukno S.A."/>
            <person name="Thon M.R."/>
        </authorList>
    </citation>
    <scope>NUCLEOTIDE SEQUENCE</scope>
    <source>
        <strain evidence="2">MAFF235873</strain>
    </source>
</reference>
<dbReference type="CDD" id="cd15457">
    <property type="entry name" value="NADAR"/>
    <property type="match status" value="1"/>
</dbReference>
<organism evidence="2 3">
    <name type="scientific">Colletotrichum zoysiae</name>
    <dbReference type="NCBI Taxonomy" id="1216348"/>
    <lineage>
        <taxon>Eukaryota</taxon>
        <taxon>Fungi</taxon>
        <taxon>Dikarya</taxon>
        <taxon>Ascomycota</taxon>
        <taxon>Pezizomycotina</taxon>
        <taxon>Sordariomycetes</taxon>
        <taxon>Hypocreomycetidae</taxon>
        <taxon>Glomerellales</taxon>
        <taxon>Glomerellaceae</taxon>
        <taxon>Colletotrichum</taxon>
        <taxon>Colletotrichum graminicola species complex</taxon>
    </lineage>
</organism>
<dbReference type="AlphaFoldDB" id="A0AAD9HNW8"/>
<comment type="caution">
    <text evidence="2">The sequence shown here is derived from an EMBL/GenBank/DDBJ whole genome shotgun (WGS) entry which is preliminary data.</text>
</comment>